<dbReference type="Pfam" id="PF13354">
    <property type="entry name" value="Beta-lactamase2"/>
    <property type="match status" value="1"/>
</dbReference>
<evidence type="ECO:0000256" key="3">
    <source>
        <dbReference type="ARBA" id="ARBA00012865"/>
    </source>
</evidence>
<comment type="similarity">
    <text evidence="2">Belongs to the class-A beta-lactamase family.</text>
</comment>
<dbReference type="STRING" id="361183.AMC99_00286"/>
<accession>A0A0M3T9N4</accession>
<dbReference type="GO" id="GO:0030655">
    <property type="term" value="P:beta-lactam antibiotic catabolic process"/>
    <property type="evidence" value="ECO:0007669"/>
    <property type="project" value="InterPro"/>
</dbReference>
<dbReference type="InterPro" id="IPR045155">
    <property type="entry name" value="Beta-lactam_cat"/>
</dbReference>
<dbReference type="PROSITE" id="PS51257">
    <property type="entry name" value="PROKAR_LIPOPROTEIN"/>
    <property type="match status" value="1"/>
</dbReference>
<evidence type="ECO:0000259" key="4">
    <source>
        <dbReference type="Pfam" id="PF13354"/>
    </source>
</evidence>
<keyword evidence="6" id="KW-1185">Reference proteome</keyword>
<dbReference type="RefSeq" id="WP_061921841.1">
    <property type="nucleotide sequence ID" value="NZ_CP012669.1"/>
</dbReference>
<sequence>MIGRRAVLGGIGLSGLSACVPIDQSPLGRINAKLRIIEAASGGTLGVAMYKTLTGATAGLNRFERFGHCSSFKLSLAAMLLSKDASGAIDAEELVRWTKDDLLSHAPFTTERLGQGATLRELARAAQVLSDNTATNLLLQRLGGPEGMTAFWREIGDVSSRLDRMEPELNNVPAGEVRDTTTPDSMVRTVARLLFGNVLDRDNRATLLKWTVDTATGLQRVRAGLPSDWSAGDKTGTSHWPGMQPLYVDIGWVEPAGHPPTCFAVYHHTKDGPETTTRANLVMQQVGEVIADFATA</sequence>
<evidence type="ECO:0000313" key="6">
    <source>
        <dbReference type="Proteomes" id="UP000057938"/>
    </source>
</evidence>
<dbReference type="NCBIfam" id="NF033103">
    <property type="entry name" value="bla_class_A"/>
    <property type="match status" value="1"/>
</dbReference>
<dbReference type="InterPro" id="IPR000871">
    <property type="entry name" value="Beta-lactam_class-A"/>
</dbReference>
<keyword evidence="5" id="KW-0378">Hydrolase</keyword>
<dbReference type="PANTHER" id="PTHR35333">
    <property type="entry name" value="BETA-LACTAMASE"/>
    <property type="match status" value="1"/>
</dbReference>
<dbReference type="InterPro" id="IPR012338">
    <property type="entry name" value="Beta-lactam/transpept-like"/>
</dbReference>
<organism evidence="5 6">
    <name type="scientific">Altererythrobacter epoxidivorans</name>
    <dbReference type="NCBI Taxonomy" id="361183"/>
    <lineage>
        <taxon>Bacteria</taxon>
        <taxon>Pseudomonadati</taxon>
        <taxon>Pseudomonadota</taxon>
        <taxon>Alphaproteobacteria</taxon>
        <taxon>Sphingomonadales</taxon>
        <taxon>Erythrobacteraceae</taxon>
        <taxon>Altererythrobacter</taxon>
    </lineage>
</organism>
<dbReference type="GO" id="GO:0008800">
    <property type="term" value="F:beta-lactamase activity"/>
    <property type="evidence" value="ECO:0007669"/>
    <property type="project" value="UniProtKB-EC"/>
</dbReference>
<dbReference type="Proteomes" id="UP000057938">
    <property type="component" value="Chromosome"/>
</dbReference>
<dbReference type="PRINTS" id="PR00118">
    <property type="entry name" value="BLACTAMASEA"/>
</dbReference>
<protein>
    <recommendedName>
        <fullName evidence="3">beta-lactamase</fullName>
        <ecNumber evidence="3">3.5.2.6</ecNumber>
    </recommendedName>
</protein>
<reference evidence="5 6" key="1">
    <citation type="submission" date="2015-09" db="EMBL/GenBank/DDBJ databases">
        <title>Complete genome sequence of a benzo[a]pyrene-degrading bacterium Altererythrobacter epoxidivorans CGMCC 1.7731T.</title>
        <authorList>
            <person name="Li Z."/>
            <person name="Cheng H."/>
            <person name="Huo Y."/>
            <person name="Xu X."/>
        </authorList>
    </citation>
    <scope>NUCLEOTIDE SEQUENCE [LARGE SCALE GENOMIC DNA]</scope>
    <source>
        <strain evidence="5 6">CGMCC 1.7731</strain>
    </source>
</reference>
<dbReference type="SUPFAM" id="SSF56601">
    <property type="entry name" value="beta-lactamase/transpeptidase-like"/>
    <property type="match status" value="1"/>
</dbReference>
<feature type="domain" description="Beta-lactamase class A catalytic" evidence="4">
    <location>
        <begin position="49"/>
        <end position="266"/>
    </location>
</feature>
<dbReference type="KEGG" id="aep:AMC99_00286"/>
<dbReference type="PATRIC" id="fig|361183.4.peg.289"/>
<comment type="catalytic activity">
    <reaction evidence="1">
        <text>a beta-lactam + H2O = a substituted beta-amino acid</text>
        <dbReference type="Rhea" id="RHEA:20401"/>
        <dbReference type="ChEBI" id="CHEBI:15377"/>
        <dbReference type="ChEBI" id="CHEBI:35627"/>
        <dbReference type="ChEBI" id="CHEBI:140347"/>
        <dbReference type="EC" id="3.5.2.6"/>
    </reaction>
</comment>
<dbReference type="AlphaFoldDB" id="A0A0M3T9N4"/>
<gene>
    <name evidence="5" type="ORF">AMC99_00286</name>
</gene>
<dbReference type="EC" id="3.5.2.6" evidence="3"/>
<dbReference type="PANTHER" id="PTHR35333:SF3">
    <property type="entry name" value="BETA-LACTAMASE-TYPE TRANSPEPTIDASE FOLD CONTAINING PROTEIN"/>
    <property type="match status" value="1"/>
</dbReference>
<proteinExistence type="inferred from homology"/>
<evidence type="ECO:0000313" key="5">
    <source>
        <dbReference type="EMBL" id="ALE15602.1"/>
    </source>
</evidence>
<dbReference type="Gene3D" id="3.40.710.10">
    <property type="entry name" value="DD-peptidase/beta-lactamase superfamily"/>
    <property type="match status" value="1"/>
</dbReference>
<dbReference type="EMBL" id="CP012669">
    <property type="protein sequence ID" value="ALE15602.1"/>
    <property type="molecule type" value="Genomic_DNA"/>
</dbReference>
<evidence type="ECO:0000256" key="1">
    <source>
        <dbReference type="ARBA" id="ARBA00001526"/>
    </source>
</evidence>
<evidence type="ECO:0000256" key="2">
    <source>
        <dbReference type="ARBA" id="ARBA00009009"/>
    </source>
</evidence>
<dbReference type="GO" id="GO:0046677">
    <property type="term" value="P:response to antibiotic"/>
    <property type="evidence" value="ECO:0007669"/>
    <property type="project" value="InterPro"/>
</dbReference>
<dbReference type="OrthoDB" id="9784149at2"/>
<name>A0A0M3T9N4_9SPHN</name>